<sequence>MLKAYIYLVSAVTLIFAKYRWRAYFVFVLSLLLWVNDLKRIACESIFGAFIALTWTLPIWGRDKDIAMEKLLKDHIRLQFFKLNAYIEDQRTSFQLGTKEADAF</sequence>
<keyword evidence="1" id="KW-0472">Membrane</keyword>
<keyword evidence="3" id="KW-1185">Reference proteome</keyword>
<evidence type="ECO:0000256" key="1">
    <source>
        <dbReference type="SAM" id="Phobius"/>
    </source>
</evidence>
<gene>
    <name evidence="2" type="ORF">ARMGADRAFT_1005233</name>
</gene>
<protein>
    <submittedName>
        <fullName evidence="2">Uncharacterized protein</fullName>
    </submittedName>
</protein>
<evidence type="ECO:0000313" key="3">
    <source>
        <dbReference type="Proteomes" id="UP000217790"/>
    </source>
</evidence>
<accession>A0A2H3E2M4</accession>
<dbReference type="EMBL" id="KZ293645">
    <property type="protein sequence ID" value="PBL01700.1"/>
    <property type="molecule type" value="Genomic_DNA"/>
</dbReference>
<dbReference type="Proteomes" id="UP000217790">
    <property type="component" value="Unassembled WGS sequence"/>
</dbReference>
<keyword evidence="1" id="KW-1133">Transmembrane helix</keyword>
<keyword evidence="1" id="KW-0812">Transmembrane</keyword>
<evidence type="ECO:0000313" key="2">
    <source>
        <dbReference type="EMBL" id="PBL01700.1"/>
    </source>
</evidence>
<dbReference type="AlphaFoldDB" id="A0A2H3E2M4"/>
<dbReference type="OrthoDB" id="2944205at2759"/>
<proteinExistence type="predicted"/>
<feature type="transmembrane region" description="Helical" evidence="1">
    <location>
        <begin position="6"/>
        <end position="34"/>
    </location>
</feature>
<dbReference type="InParanoid" id="A0A2H3E2M4"/>
<reference evidence="3" key="1">
    <citation type="journal article" date="2017" name="Nat. Ecol. Evol.">
        <title>Genome expansion and lineage-specific genetic innovations in the forest pathogenic fungi Armillaria.</title>
        <authorList>
            <person name="Sipos G."/>
            <person name="Prasanna A.N."/>
            <person name="Walter M.C."/>
            <person name="O'Connor E."/>
            <person name="Balint B."/>
            <person name="Krizsan K."/>
            <person name="Kiss B."/>
            <person name="Hess J."/>
            <person name="Varga T."/>
            <person name="Slot J."/>
            <person name="Riley R."/>
            <person name="Boka B."/>
            <person name="Rigling D."/>
            <person name="Barry K."/>
            <person name="Lee J."/>
            <person name="Mihaltcheva S."/>
            <person name="LaButti K."/>
            <person name="Lipzen A."/>
            <person name="Waldron R."/>
            <person name="Moloney N.M."/>
            <person name="Sperisen C."/>
            <person name="Kredics L."/>
            <person name="Vagvoelgyi C."/>
            <person name="Patrignani A."/>
            <person name="Fitzpatrick D."/>
            <person name="Nagy I."/>
            <person name="Doyle S."/>
            <person name="Anderson J.B."/>
            <person name="Grigoriev I.V."/>
            <person name="Gueldener U."/>
            <person name="Muensterkoetter M."/>
            <person name="Nagy L.G."/>
        </authorList>
    </citation>
    <scope>NUCLEOTIDE SEQUENCE [LARGE SCALE GENOMIC DNA]</scope>
    <source>
        <strain evidence="3">Ar21-2</strain>
    </source>
</reference>
<organism evidence="2 3">
    <name type="scientific">Armillaria gallica</name>
    <name type="common">Bulbous honey fungus</name>
    <name type="synonym">Armillaria bulbosa</name>
    <dbReference type="NCBI Taxonomy" id="47427"/>
    <lineage>
        <taxon>Eukaryota</taxon>
        <taxon>Fungi</taxon>
        <taxon>Dikarya</taxon>
        <taxon>Basidiomycota</taxon>
        <taxon>Agaricomycotina</taxon>
        <taxon>Agaricomycetes</taxon>
        <taxon>Agaricomycetidae</taxon>
        <taxon>Agaricales</taxon>
        <taxon>Marasmiineae</taxon>
        <taxon>Physalacriaceae</taxon>
        <taxon>Armillaria</taxon>
    </lineage>
</organism>
<name>A0A2H3E2M4_ARMGA</name>